<keyword evidence="2" id="KW-1185">Reference proteome</keyword>
<evidence type="ECO:0000313" key="2">
    <source>
        <dbReference type="Proteomes" id="UP000422989"/>
    </source>
</evidence>
<name>A0A6I6DRL3_9MICO</name>
<sequence>MAAHEEQPGFDAEQDDEEIVEEVVEDVRDEIRHGQVTDDVSHVLDERLHEVGVDLRPERVDDLAEDIENDVSI</sequence>
<protein>
    <submittedName>
        <fullName evidence="1">Uncharacterized protein</fullName>
    </submittedName>
</protein>
<dbReference type="AlphaFoldDB" id="A0A6I6DRL3"/>
<dbReference type="Proteomes" id="UP000422989">
    <property type="component" value="Chromosome"/>
</dbReference>
<dbReference type="EMBL" id="CP032550">
    <property type="protein sequence ID" value="QGU26696.1"/>
    <property type="molecule type" value="Genomic_DNA"/>
</dbReference>
<evidence type="ECO:0000313" key="1">
    <source>
        <dbReference type="EMBL" id="QGU26696.1"/>
    </source>
</evidence>
<organism evidence="1 2">
    <name type="scientific">Microbacterium oryzae</name>
    <dbReference type="NCBI Taxonomy" id="743009"/>
    <lineage>
        <taxon>Bacteria</taxon>
        <taxon>Bacillati</taxon>
        <taxon>Actinomycetota</taxon>
        <taxon>Actinomycetes</taxon>
        <taxon>Micrococcales</taxon>
        <taxon>Microbacteriaceae</taxon>
        <taxon>Microbacterium</taxon>
    </lineage>
</organism>
<dbReference type="KEGG" id="moj:D7D94_02700"/>
<dbReference type="RefSeq" id="WP_156241098.1">
    <property type="nucleotide sequence ID" value="NZ_BAAAZL010000002.1"/>
</dbReference>
<reference evidence="1 2" key="1">
    <citation type="submission" date="2018-09" db="EMBL/GenBank/DDBJ databases">
        <title>Whole genome sequencing of Microbacterium oryzae strain MB-10T.</title>
        <authorList>
            <person name="Das S.K."/>
        </authorList>
    </citation>
    <scope>NUCLEOTIDE SEQUENCE [LARGE SCALE GENOMIC DNA]</scope>
    <source>
        <strain evidence="1 2">MB-10</strain>
    </source>
</reference>
<dbReference type="OrthoDB" id="5083613at2"/>
<accession>A0A6I6DRL3</accession>
<gene>
    <name evidence="1" type="ORF">D7D94_02700</name>
</gene>
<proteinExistence type="predicted"/>